<name>A0ABW4B037_9GAMM</name>
<dbReference type="InterPro" id="IPR000014">
    <property type="entry name" value="PAS"/>
</dbReference>
<dbReference type="PROSITE" id="PS50111">
    <property type="entry name" value="CHEMOTAXIS_TRANSDUC_2"/>
    <property type="match status" value="1"/>
</dbReference>
<keyword evidence="4" id="KW-0812">Transmembrane</keyword>
<dbReference type="Gene3D" id="1.10.287.950">
    <property type="entry name" value="Methyl-accepting chemotaxis protein"/>
    <property type="match status" value="1"/>
</dbReference>
<dbReference type="Proteomes" id="UP001597059">
    <property type="component" value="Unassembled WGS sequence"/>
</dbReference>
<evidence type="ECO:0000256" key="2">
    <source>
        <dbReference type="ARBA" id="ARBA00023224"/>
    </source>
</evidence>
<dbReference type="CDD" id="cd00130">
    <property type="entry name" value="PAS"/>
    <property type="match status" value="1"/>
</dbReference>
<dbReference type="Pfam" id="PF00015">
    <property type="entry name" value="MCPsignal"/>
    <property type="match status" value="1"/>
</dbReference>
<reference evidence="8" key="1">
    <citation type="journal article" date="2019" name="Int. J. Syst. Evol. Microbiol.">
        <title>The Global Catalogue of Microorganisms (GCM) 10K type strain sequencing project: providing services to taxonomists for standard genome sequencing and annotation.</title>
        <authorList>
            <consortium name="The Broad Institute Genomics Platform"/>
            <consortium name="The Broad Institute Genome Sequencing Center for Infectious Disease"/>
            <person name="Wu L."/>
            <person name="Ma J."/>
        </authorList>
    </citation>
    <scope>NUCLEOTIDE SEQUENCE [LARGE SCALE GENOMIC DNA]</scope>
    <source>
        <strain evidence="8">JCM 30774</strain>
    </source>
</reference>
<evidence type="ECO:0000259" key="5">
    <source>
        <dbReference type="PROSITE" id="PS50111"/>
    </source>
</evidence>
<sequence length="518" mass="57149">MRMNLPVSQNERTFSKDTQLISTTDLKGRITSFNQAFVDISGYQANELLGQPHNLVRHPDMPAAAFNNMWETLKSGRSWMGLVKNRCKNGDFYWVDAYVMPMYKDGQVVGYESVRSCPKREDVKRAEAIYQGIQKPSPLDKLKLLKNGWSLFAVSLIALILSYAYAGLLPTIILALLCSIVMNASTVYQHRKNLNELKSYLGPKAFQDPLIAKTYSSVSGESGRIAMGIKSLHSRMITILTRIEESSATVEEQMNACHQRLAQGQAKIADQNDQTNLVATAMTELSSTTEEVSRHVTETAEFTKAGADLTQEAALLGGKVKGSISQLRQQVQEVETAIQGVQSLTDNIYTATQSIDQIAEQTNLLALNAAIEAARAGEHGRGFAVVADEVRNLASKTQSLTQNIGEQINLLKQSVTESSELAHKGGEASVHSMTLVEEEEHLIHTVAERMEDISERTMQMSSTSLQQVTVIEDTSGQVVRIAQLSHENKDLMEELSQAVAASKNSTVDLHNLVQRFRS</sequence>
<dbReference type="EMBL" id="JBHTMN010000011">
    <property type="protein sequence ID" value="MFD1383570.1"/>
    <property type="molecule type" value="Genomic_DNA"/>
</dbReference>
<dbReference type="Pfam" id="PF08447">
    <property type="entry name" value="PAS_3"/>
    <property type="match status" value="1"/>
</dbReference>
<keyword evidence="8" id="KW-1185">Reference proteome</keyword>
<gene>
    <name evidence="7" type="ORF">ACFQ45_09340</name>
</gene>
<keyword evidence="4" id="KW-0472">Membrane</keyword>
<accession>A0ABW4B037</accession>
<dbReference type="PANTHER" id="PTHR32089:SF74">
    <property type="entry name" value="METHYL-ACCEPTING CHEMOTAXIS PROTEIN AER"/>
    <property type="match status" value="1"/>
</dbReference>
<comment type="caution">
    <text evidence="7">The sequence shown here is derived from an EMBL/GenBank/DDBJ whole genome shotgun (WGS) entry which is preliminary data.</text>
</comment>
<evidence type="ECO:0000313" key="7">
    <source>
        <dbReference type="EMBL" id="MFD1383570.1"/>
    </source>
</evidence>
<protein>
    <submittedName>
        <fullName evidence="7">Methyl-accepting chemotaxis protein</fullName>
    </submittedName>
</protein>
<organism evidence="7 8">
    <name type="scientific">Rhodanobacter aciditrophus</name>
    <dbReference type="NCBI Taxonomy" id="1623218"/>
    <lineage>
        <taxon>Bacteria</taxon>
        <taxon>Pseudomonadati</taxon>
        <taxon>Pseudomonadota</taxon>
        <taxon>Gammaproteobacteria</taxon>
        <taxon>Lysobacterales</taxon>
        <taxon>Rhodanobacteraceae</taxon>
        <taxon>Rhodanobacter</taxon>
    </lineage>
</organism>
<comment type="subcellular location">
    <subcellularLocation>
        <location evidence="1">Membrane</location>
    </subcellularLocation>
</comment>
<keyword evidence="4" id="KW-1133">Transmembrane helix</keyword>
<evidence type="ECO:0000256" key="3">
    <source>
        <dbReference type="PROSITE-ProRule" id="PRU00284"/>
    </source>
</evidence>
<dbReference type="PROSITE" id="PS50112">
    <property type="entry name" value="PAS"/>
    <property type="match status" value="1"/>
</dbReference>
<dbReference type="RefSeq" id="WP_377366967.1">
    <property type="nucleotide sequence ID" value="NZ_JBHTMN010000011.1"/>
</dbReference>
<dbReference type="SUPFAM" id="SSF58104">
    <property type="entry name" value="Methyl-accepting chemotaxis protein (MCP) signaling domain"/>
    <property type="match status" value="1"/>
</dbReference>
<feature type="transmembrane region" description="Helical" evidence="4">
    <location>
        <begin position="148"/>
        <end position="166"/>
    </location>
</feature>
<dbReference type="SUPFAM" id="SSF55785">
    <property type="entry name" value="PYP-like sensor domain (PAS domain)"/>
    <property type="match status" value="1"/>
</dbReference>
<keyword evidence="2 3" id="KW-0807">Transducer</keyword>
<feature type="domain" description="PAS" evidence="6">
    <location>
        <begin position="21"/>
        <end position="76"/>
    </location>
</feature>
<dbReference type="PANTHER" id="PTHR32089">
    <property type="entry name" value="METHYL-ACCEPTING CHEMOTAXIS PROTEIN MCPB"/>
    <property type="match status" value="1"/>
</dbReference>
<dbReference type="InterPro" id="IPR004089">
    <property type="entry name" value="MCPsignal_dom"/>
</dbReference>
<dbReference type="SMART" id="SM00283">
    <property type="entry name" value="MA"/>
    <property type="match status" value="1"/>
</dbReference>
<dbReference type="SMART" id="SM00091">
    <property type="entry name" value="PAS"/>
    <property type="match status" value="1"/>
</dbReference>
<dbReference type="NCBIfam" id="TIGR00229">
    <property type="entry name" value="sensory_box"/>
    <property type="match status" value="1"/>
</dbReference>
<evidence type="ECO:0000313" key="8">
    <source>
        <dbReference type="Proteomes" id="UP001597059"/>
    </source>
</evidence>
<evidence type="ECO:0000256" key="1">
    <source>
        <dbReference type="ARBA" id="ARBA00004370"/>
    </source>
</evidence>
<proteinExistence type="predicted"/>
<feature type="domain" description="Methyl-accepting transducer" evidence="5">
    <location>
        <begin position="246"/>
        <end position="482"/>
    </location>
</feature>
<dbReference type="InterPro" id="IPR035965">
    <property type="entry name" value="PAS-like_dom_sf"/>
</dbReference>
<dbReference type="Gene3D" id="3.30.450.20">
    <property type="entry name" value="PAS domain"/>
    <property type="match status" value="1"/>
</dbReference>
<evidence type="ECO:0000256" key="4">
    <source>
        <dbReference type="SAM" id="Phobius"/>
    </source>
</evidence>
<evidence type="ECO:0000259" key="6">
    <source>
        <dbReference type="PROSITE" id="PS50112"/>
    </source>
</evidence>
<dbReference type="InterPro" id="IPR013655">
    <property type="entry name" value="PAS_fold_3"/>
</dbReference>